<protein>
    <recommendedName>
        <fullName evidence="2">N-acetyltransferase domain-containing protein</fullName>
    </recommendedName>
</protein>
<dbReference type="eggNOG" id="ENOG502QRFX">
    <property type="taxonomic scope" value="Eukaryota"/>
</dbReference>
<dbReference type="GO" id="GO:0000781">
    <property type="term" value="C:chromosome, telomeric region"/>
    <property type="evidence" value="ECO:0007669"/>
    <property type="project" value="GOC"/>
</dbReference>
<evidence type="ECO:0000313" key="3">
    <source>
        <dbReference type="EMBL" id="CCE61987.1"/>
    </source>
</evidence>
<dbReference type="GO" id="GO:0016747">
    <property type="term" value="F:acyltransferase activity, transferring groups other than amino-acyl groups"/>
    <property type="evidence" value="ECO:0007669"/>
    <property type="project" value="InterPro"/>
</dbReference>
<dbReference type="InterPro" id="IPR000182">
    <property type="entry name" value="GNAT_dom"/>
</dbReference>
<accession>G8BPQ6</accession>
<reference evidence="3 4" key="1">
    <citation type="journal article" date="2011" name="Proc. Natl. Acad. Sci. U.S.A.">
        <title>Evolutionary erosion of yeast sex chromosomes by mating-type switching accidents.</title>
        <authorList>
            <person name="Gordon J.L."/>
            <person name="Armisen D."/>
            <person name="Proux-Wera E."/>
            <person name="Oheigeartaigh S.S."/>
            <person name="Byrne K.P."/>
            <person name="Wolfe K.H."/>
        </authorList>
    </citation>
    <scope>NUCLEOTIDE SEQUENCE [LARGE SCALE GENOMIC DNA]</scope>
    <source>
        <strain evidence="4">ATCC 24235 / CBS 4417 / NBRC 1672 / NRRL Y-8282 / UCD 70-5</strain>
    </source>
</reference>
<dbReference type="Proteomes" id="UP000005666">
    <property type="component" value="Chromosome 2"/>
</dbReference>
<feature type="region of interest" description="Disordered" evidence="1">
    <location>
        <begin position="488"/>
        <end position="539"/>
    </location>
</feature>
<dbReference type="InterPro" id="IPR016181">
    <property type="entry name" value="Acyl_CoA_acyltransferase"/>
</dbReference>
<dbReference type="GO" id="GO:0006281">
    <property type="term" value="P:DNA repair"/>
    <property type="evidence" value="ECO:0007669"/>
    <property type="project" value="EnsemblFungi"/>
</dbReference>
<dbReference type="PROSITE" id="PS51186">
    <property type="entry name" value="GNAT"/>
    <property type="match status" value="1"/>
</dbReference>
<keyword evidence="4" id="KW-1185">Reference proteome</keyword>
<dbReference type="RefSeq" id="XP_003684421.1">
    <property type="nucleotide sequence ID" value="XM_003684373.1"/>
</dbReference>
<dbReference type="HOGENOM" id="CLU_013985_42_4_1"/>
<dbReference type="GO" id="GO:0000122">
    <property type="term" value="P:negative regulation of transcription by RNA polymerase II"/>
    <property type="evidence" value="ECO:0007669"/>
    <property type="project" value="EnsemblFungi"/>
</dbReference>
<dbReference type="Pfam" id="PF09337">
    <property type="entry name" value="zf-H2C2"/>
    <property type="match status" value="1"/>
</dbReference>
<feature type="compositionally biased region" description="Basic and acidic residues" evidence="1">
    <location>
        <begin position="514"/>
        <end position="528"/>
    </location>
</feature>
<dbReference type="Pfam" id="PF00583">
    <property type="entry name" value="Acetyltransf_1"/>
    <property type="match status" value="1"/>
</dbReference>
<feature type="compositionally biased region" description="Low complexity" evidence="1">
    <location>
        <begin position="492"/>
        <end position="506"/>
    </location>
</feature>
<dbReference type="GO" id="GO:0010507">
    <property type="term" value="P:negative regulation of autophagy"/>
    <property type="evidence" value="ECO:0007669"/>
    <property type="project" value="EnsemblFungi"/>
</dbReference>
<dbReference type="CDD" id="cd04301">
    <property type="entry name" value="NAT_SF"/>
    <property type="match status" value="1"/>
</dbReference>
<dbReference type="GO" id="GO:1990841">
    <property type="term" value="F:promoter-specific chromatin binding"/>
    <property type="evidence" value="ECO:0007669"/>
    <property type="project" value="EnsemblFungi"/>
</dbReference>
<feature type="region of interest" description="Disordered" evidence="1">
    <location>
        <begin position="680"/>
        <end position="714"/>
    </location>
</feature>
<feature type="compositionally biased region" description="Basic residues" evidence="1">
    <location>
        <begin position="684"/>
        <end position="693"/>
    </location>
</feature>
<dbReference type="PANTHER" id="PTHR43138">
    <property type="entry name" value="ACETYLTRANSFERASE, GNAT FAMILY"/>
    <property type="match status" value="1"/>
</dbReference>
<dbReference type="GeneID" id="11535151"/>
<dbReference type="OrthoDB" id="10264707at2759"/>
<dbReference type="InterPro" id="IPR015416">
    <property type="entry name" value="Znf_H2C2_histone_UAS-bd"/>
</dbReference>
<evidence type="ECO:0000313" key="4">
    <source>
        <dbReference type="Proteomes" id="UP000005666"/>
    </source>
</evidence>
<dbReference type="AlphaFoldDB" id="G8BPQ6"/>
<feature type="compositionally biased region" description="Basic residues" evidence="1">
    <location>
        <begin position="703"/>
        <end position="714"/>
    </location>
</feature>
<dbReference type="Gene3D" id="3.40.630.30">
    <property type="match status" value="1"/>
</dbReference>
<dbReference type="GO" id="GO:0005634">
    <property type="term" value="C:nucleus"/>
    <property type="evidence" value="ECO:0007669"/>
    <property type="project" value="TreeGrafter"/>
</dbReference>
<dbReference type="EMBL" id="HE612857">
    <property type="protein sequence ID" value="CCE61987.1"/>
    <property type="molecule type" value="Genomic_DNA"/>
</dbReference>
<organism evidence="3 4">
    <name type="scientific">Tetrapisispora phaffii (strain ATCC 24235 / CBS 4417 / NBRC 1672 / NRRL Y-8282 / UCD 70-5)</name>
    <name type="common">Yeast</name>
    <name type="synonym">Fabospora phaffii</name>
    <dbReference type="NCBI Taxonomy" id="1071381"/>
    <lineage>
        <taxon>Eukaryota</taxon>
        <taxon>Fungi</taxon>
        <taxon>Dikarya</taxon>
        <taxon>Ascomycota</taxon>
        <taxon>Saccharomycotina</taxon>
        <taxon>Saccharomycetes</taxon>
        <taxon>Saccharomycetales</taxon>
        <taxon>Saccharomycetaceae</taxon>
        <taxon>Tetrapisispora</taxon>
    </lineage>
</organism>
<dbReference type="GO" id="GO:0031509">
    <property type="term" value="P:subtelomeric heterochromatin formation"/>
    <property type="evidence" value="ECO:0007669"/>
    <property type="project" value="EnsemblFungi"/>
</dbReference>
<evidence type="ECO:0000256" key="1">
    <source>
        <dbReference type="SAM" id="MobiDB-lite"/>
    </source>
</evidence>
<dbReference type="GO" id="GO:0000183">
    <property type="term" value="P:rDNA heterochromatin formation"/>
    <property type="evidence" value="ECO:0007669"/>
    <property type="project" value="EnsemblFungi"/>
</dbReference>
<dbReference type="GO" id="GO:0043565">
    <property type="term" value="F:sequence-specific DNA binding"/>
    <property type="evidence" value="ECO:0007669"/>
    <property type="project" value="EnsemblFungi"/>
</dbReference>
<dbReference type="SUPFAM" id="SSF55729">
    <property type="entry name" value="Acyl-CoA N-acyltransferases (Nat)"/>
    <property type="match status" value="1"/>
</dbReference>
<name>G8BPQ6_TETPH</name>
<sequence>MNIFSQVGGLSPNYDKNFISNGDVHGRETDDGEFDDSVNMMYHTPLQPHTLLLKDGETTATMYPLPANPELLPIGLLAFLLDEFNMEIEKGDSFPFYEPLSLSKFKEVWFQKDGHICIMVLGEIPELDYSIENDISDLENNYGTNIETMRNSSYYKKRKQRRNLSLNIQWEKQCLGLFSLNPAYPGRSSHVVTGSFLVNAGIRGKGIGKTLVETFNEWAKRLGFTSCYFPLIYSTSVGIRRIFEVLNFKRIGKIPESGILKGFDVPVDSFIYGKEYTHITKGMDSLRDPEKTEDISKYERLIYYLKVKKYPPYCDRNEKARLRVSSKTHYLLNGKLMTKGREIIFDPLKQKQIAMEMHLVEHQGINKITSKIVERYHWKGIKNTVSEVLAQCLKCKMRHLDGTGVVVMPNDNVPQAHMLPENAIASANLLHINKPSRGNDAGSMIEDAKFIYDNDLSDVDGGVNVPMNYNHLQSNTNMHKNTSSKMTIHKYNNNNSTNNNGNSTDNDNNDNDNNIEHNGDKSMSKRSDINSNGKTVSPMMDEDEEFYHSSTLSQMAAAAVRNLQNETEKDEIIEPTPPDSLNNNITLPTPFLSPTSSNTTNKHKMKLSNENNTKLMSETAMRTNAVIERRDIQLANEEDEDLMQEENPANQEVEMNSFNRFIGEENDRRKRKYLEVAEVALPHHNNKNRRKHNNTTSSTESRNHHHQQHKKKRILLITAVAI</sequence>
<dbReference type="InterPro" id="IPR052742">
    <property type="entry name" value="Mito_N-acetyltransferase"/>
</dbReference>
<dbReference type="KEGG" id="tpf:TPHA_0B03150"/>
<evidence type="ECO:0000259" key="2">
    <source>
        <dbReference type="PROSITE" id="PS51186"/>
    </source>
</evidence>
<proteinExistence type="predicted"/>
<feature type="domain" description="N-acetyltransferase" evidence="2">
    <location>
        <begin position="125"/>
        <end position="266"/>
    </location>
</feature>
<dbReference type="GO" id="GO:0030466">
    <property type="term" value="P:silent mating-type cassette heterochromatin formation"/>
    <property type="evidence" value="ECO:0007669"/>
    <property type="project" value="EnsemblFungi"/>
</dbReference>
<gene>
    <name evidence="3" type="primary">TPHA0B03150</name>
    <name evidence="3" type="ordered locus">TPHA_0B03150</name>
</gene>
<dbReference type="PANTHER" id="PTHR43138:SF2">
    <property type="entry name" value="PROTEIN SPT10"/>
    <property type="match status" value="1"/>
</dbReference>
<dbReference type="Gene3D" id="1.10.340.70">
    <property type="match status" value="1"/>
</dbReference>